<feature type="transmembrane region" description="Helical" evidence="1">
    <location>
        <begin position="381"/>
        <end position="401"/>
    </location>
</feature>
<comment type="caution">
    <text evidence="3">The sequence shown here is derived from an EMBL/GenBank/DDBJ whole genome shotgun (WGS) entry which is preliminary data.</text>
</comment>
<keyword evidence="1" id="KW-0472">Membrane</keyword>
<evidence type="ECO:0000313" key="3">
    <source>
        <dbReference type="EMBL" id="OXA37895.1"/>
    </source>
</evidence>
<feature type="signal peptide" evidence="2">
    <location>
        <begin position="1"/>
        <end position="21"/>
    </location>
</feature>
<keyword evidence="1" id="KW-1133">Transmembrane helix</keyword>
<keyword evidence="4" id="KW-1185">Reference proteome</keyword>
<dbReference type="Gene3D" id="1.10.287.70">
    <property type="match status" value="1"/>
</dbReference>
<protein>
    <submittedName>
        <fullName evidence="3">Uncharacterized protein</fullName>
    </submittedName>
</protein>
<keyword evidence="1" id="KW-0812">Transmembrane</keyword>
<name>A0A226CX20_FOLCA</name>
<evidence type="ECO:0000256" key="1">
    <source>
        <dbReference type="SAM" id="Phobius"/>
    </source>
</evidence>
<evidence type="ECO:0000256" key="2">
    <source>
        <dbReference type="SAM" id="SignalP"/>
    </source>
</evidence>
<feature type="chain" id="PRO_5012963073" evidence="2">
    <location>
        <begin position="22"/>
        <end position="659"/>
    </location>
</feature>
<feature type="transmembrane region" description="Helical" evidence="1">
    <location>
        <begin position="618"/>
        <end position="639"/>
    </location>
</feature>
<evidence type="ECO:0000313" key="4">
    <source>
        <dbReference type="Proteomes" id="UP000198287"/>
    </source>
</evidence>
<dbReference type="EMBL" id="LNIX01000051">
    <property type="protein sequence ID" value="OXA37895.1"/>
    <property type="molecule type" value="Genomic_DNA"/>
</dbReference>
<keyword evidence="2" id="KW-0732">Signal</keyword>
<dbReference type="AlphaFoldDB" id="A0A226CX20"/>
<gene>
    <name evidence="3" type="ORF">Fcan01_27344</name>
</gene>
<sequence>MSLKHLIFVLCSTLLLYYSECSSIWGDIFLDADLTFISTSNFLESGHVDVDLTNFQGLRIANPYTPLRHMALYYKNSRFFVRGSRKSGAAFAYSRTEKSARAKAIFLPLDPTIGYREFLKCESFIHWADRVFRQEYIFAHFVHHVDLACLKKHTESISTARLILFESLNSLPFIPCLTCEPKTYSKIQSVSIHNIRQLWDAENKDMHKYLIFILDTVNATCGLLHSGFNNVRCPCLCPIATIAEKYNLTLTQYMGHYITPTSFVKNSFGVFFYRIGEVSPDEAMYEINVHIINFMTVTNPPSPGSGVATFVSPFDTGTWTSLLFSVISVAGCLTWLAWKGGESKDAVTFLTIMTEKVIMVACILLGQVGESTGKAYQSRKIVWILLILWLLGNFLLMANLYQGSIYSCLAIPKPIQTPHGVEALVNWNLPVIVMDDLYNAGTGRQDSYLLDYIIPRLMSKESHRSPKFLKLLSKFLAIVLPRNNNTFSLWDKTIRANSSTSRTIVVMKPNVGLETDMILNKYLGNRQIVLNKGDSPFNVVEFKVGSANLLTPYTVRELERMMESGLSNMWEKVLRINCILRTLNPANEKKYFEALQNLFGKVKQAIAFHEATPVSVELIEPIFAVCGVLVISAMAGFVLENRNLLQTFMQCIYAICFCN</sequence>
<feature type="transmembrane region" description="Helical" evidence="1">
    <location>
        <begin position="319"/>
        <end position="338"/>
    </location>
</feature>
<reference evidence="3 4" key="1">
    <citation type="submission" date="2015-12" db="EMBL/GenBank/DDBJ databases">
        <title>The genome of Folsomia candida.</title>
        <authorList>
            <person name="Faddeeva A."/>
            <person name="Derks M.F."/>
            <person name="Anvar Y."/>
            <person name="Smit S."/>
            <person name="Van Straalen N."/>
            <person name="Roelofs D."/>
        </authorList>
    </citation>
    <scope>NUCLEOTIDE SEQUENCE [LARGE SCALE GENOMIC DNA]</scope>
    <source>
        <strain evidence="3 4">VU population</strain>
        <tissue evidence="3">Whole body</tissue>
    </source>
</reference>
<proteinExistence type="predicted"/>
<accession>A0A226CX20</accession>
<organism evidence="3 4">
    <name type="scientific">Folsomia candida</name>
    <name type="common">Springtail</name>
    <dbReference type="NCBI Taxonomy" id="158441"/>
    <lineage>
        <taxon>Eukaryota</taxon>
        <taxon>Metazoa</taxon>
        <taxon>Ecdysozoa</taxon>
        <taxon>Arthropoda</taxon>
        <taxon>Hexapoda</taxon>
        <taxon>Collembola</taxon>
        <taxon>Entomobryomorpha</taxon>
        <taxon>Isotomoidea</taxon>
        <taxon>Isotomidae</taxon>
        <taxon>Proisotominae</taxon>
        <taxon>Folsomia</taxon>
    </lineage>
</organism>
<dbReference type="Proteomes" id="UP000198287">
    <property type="component" value="Unassembled WGS sequence"/>
</dbReference>